<keyword evidence="5" id="KW-1185">Reference proteome</keyword>
<dbReference type="EMBL" id="NPDY01000002">
    <property type="protein sequence ID" value="PJZ70633.1"/>
    <property type="molecule type" value="Genomic_DNA"/>
</dbReference>
<dbReference type="AlphaFoldDB" id="A0A2M9ZP80"/>
<accession>A0A2M9ZP80</accession>
<comment type="caution">
    <text evidence="4">The sequence shown here is derived from an EMBL/GenBank/DDBJ whole genome shotgun (WGS) entry which is preliminary data.</text>
</comment>
<keyword evidence="2" id="KW-1133">Transmembrane helix</keyword>
<sequence>MKSSLGINIHSSLLISAASAGTLAVLLTIVPVQVPEKPRLSEPTEILSPSLELPVSEPDSDSNPKEKYFDVKAHSGIDSSFHEEMSSWIASGVHPSQSLKGSSRTIASDNFYNALWENESVHFGNRTYAFITPKLRVIALARNSQLGEDKEGKARDRILKSANPLDPNNHIPSMDTLEVAYSVSSLVDAVVKTGSPYSDRSDKKSSHYSMAGLSIRPTDMFSTGIVTGISTGAYGSRVDQPQLVAASNPFPVESFFVGRGTLGAMSSPNSPNSGRVIEWQANFRPVKNFLIQSSVLNKDQGRGEFYPELAKISMMLEFSKVVLNLRYSYLADPTNHALFKNGLVNMDTATLGLTMILDSAGNYSLFLGNNFYDMVASKKAPIAGKNDQSISSFTASFRGKTGMKNTIFFMNFRNQYARGIYFTDLGPYLIPTNAQSIYEYATSLGLELSF</sequence>
<protein>
    <submittedName>
        <fullName evidence="4">Uncharacterized protein</fullName>
    </submittedName>
</protein>
<dbReference type="Proteomes" id="UP000231962">
    <property type="component" value="Unassembled WGS sequence"/>
</dbReference>
<dbReference type="RefSeq" id="WP_100712640.1">
    <property type="nucleotide sequence ID" value="NZ_NPDY01000002.1"/>
</dbReference>
<evidence type="ECO:0000256" key="2">
    <source>
        <dbReference type="SAM" id="Phobius"/>
    </source>
</evidence>
<keyword evidence="2" id="KW-0472">Membrane</keyword>
<evidence type="ECO:0000313" key="3">
    <source>
        <dbReference type="EMBL" id="PJZ70633.1"/>
    </source>
</evidence>
<gene>
    <name evidence="3" type="ORF">CH360_03585</name>
    <name evidence="4" type="ORF">CH373_06725</name>
</gene>
<evidence type="ECO:0000256" key="1">
    <source>
        <dbReference type="SAM" id="MobiDB-lite"/>
    </source>
</evidence>
<evidence type="ECO:0000313" key="6">
    <source>
        <dbReference type="Proteomes" id="UP000231990"/>
    </source>
</evidence>
<proteinExistence type="predicted"/>
<dbReference type="EMBL" id="NPDZ01000003">
    <property type="protein sequence ID" value="PJZ73844.1"/>
    <property type="molecule type" value="Genomic_DNA"/>
</dbReference>
<evidence type="ECO:0000313" key="5">
    <source>
        <dbReference type="Proteomes" id="UP000231962"/>
    </source>
</evidence>
<feature type="transmembrane region" description="Helical" evidence="2">
    <location>
        <begin position="12"/>
        <end position="32"/>
    </location>
</feature>
<dbReference type="Proteomes" id="UP000231990">
    <property type="component" value="Unassembled WGS sequence"/>
</dbReference>
<evidence type="ECO:0000313" key="4">
    <source>
        <dbReference type="EMBL" id="PJZ73844.1"/>
    </source>
</evidence>
<dbReference type="OrthoDB" id="342538at2"/>
<reference evidence="5 6" key="1">
    <citation type="submission" date="2017-07" db="EMBL/GenBank/DDBJ databases">
        <title>Leptospira spp. isolated from tropical soils.</title>
        <authorList>
            <person name="Thibeaux R."/>
            <person name="Iraola G."/>
            <person name="Ferres I."/>
            <person name="Bierque E."/>
            <person name="Girault D."/>
            <person name="Soupe-Gilbert M.-E."/>
            <person name="Picardeau M."/>
            <person name="Goarant C."/>
        </authorList>
    </citation>
    <scope>NUCLEOTIDE SEQUENCE [LARGE SCALE GENOMIC DNA]</scope>
    <source>
        <strain evidence="4 6">FH1-B-B1</strain>
        <strain evidence="3 5">FH1-B-C1</strain>
    </source>
</reference>
<organism evidence="4 6">
    <name type="scientific">Leptospira perolatii</name>
    <dbReference type="NCBI Taxonomy" id="2023191"/>
    <lineage>
        <taxon>Bacteria</taxon>
        <taxon>Pseudomonadati</taxon>
        <taxon>Spirochaetota</taxon>
        <taxon>Spirochaetia</taxon>
        <taxon>Leptospirales</taxon>
        <taxon>Leptospiraceae</taxon>
        <taxon>Leptospira</taxon>
    </lineage>
</organism>
<keyword evidence="2" id="KW-0812">Transmembrane</keyword>
<name>A0A2M9ZP80_9LEPT</name>
<feature type="region of interest" description="Disordered" evidence="1">
    <location>
        <begin position="41"/>
        <end position="66"/>
    </location>
</feature>